<sequence length="264" mass="28826">MVRSVKRKAARMSSATGSNRASAALIDETDHSDGEARNSSTLSEHPTPGKDKPQTMIEYLEAQRNLALHNLQTQRDKALAQFREEAAQAKKKIFDSLAEGKEEAPSADSSSLSHEPPLPSAVKDETQLQHQTTSPAAASSSKPQRTYGEKKTIHIACTSGVYSGQHFTLVLSTDVNRVCHIGRSSGKKYKAPLGLSLPKDPEISTTHAEMRWSSENDHIYLADQNSTNGTKLNGRNLKARVPVRLDFAKPIHVGFGGCEFTMTM</sequence>
<feature type="compositionally biased region" description="Basic residues" evidence="1">
    <location>
        <begin position="1"/>
        <end position="10"/>
    </location>
</feature>
<gene>
    <name evidence="3" type="ORF">H257_02047</name>
</gene>
<evidence type="ECO:0000259" key="2">
    <source>
        <dbReference type="PROSITE" id="PS50006"/>
    </source>
</evidence>
<dbReference type="SMART" id="SM00240">
    <property type="entry name" value="FHA"/>
    <property type="match status" value="1"/>
</dbReference>
<organism evidence="3">
    <name type="scientific">Aphanomyces astaci</name>
    <name type="common">Crayfish plague agent</name>
    <dbReference type="NCBI Taxonomy" id="112090"/>
    <lineage>
        <taxon>Eukaryota</taxon>
        <taxon>Sar</taxon>
        <taxon>Stramenopiles</taxon>
        <taxon>Oomycota</taxon>
        <taxon>Saprolegniomycetes</taxon>
        <taxon>Saprolegniales</taxon>
        <taxon>Verrucalvaceae</taxon>
        <taxon>Aphanomyces</taxon>
    </lineage>
</organism>
<dbReference type="EMBL" id="KI913116">
    <property type="protein sequence ID" value="ETV87037.1"/>
    <property type="molecule type" value="Genomic_DNA"/>
</dbReference>
<accession>W4H554</accession>
<feature type="region of interest" description="Disordered" evidence="1">
    <location>
        <begin position="99"/>
        <end position="147"/>
    </location>
</feature>
<dbReference type="AlphaFoldDB" id="W4H554"/>
<dbReference type="RefSeq" id="XP_009823836.1">
    <property type="nucleotide sequence ID" value="XM_009825534.1"/>
</dbReference>
<dbReference type="PROSITE" id="PS50006">
    <property type="entry name" value="FHA_DOMAIN"/>
    <property type="match status" value="1"/>
</dbReference>
<reference evidence="3" key="1">
    <citation type="submission" date="2013-12" db="EMBL/GenBank/DDBJ databases">
        <title>The Genome Sequence of Aphanomyces astaci APO3.</title>
        <authorList>
            <consortium name="The Broad Institute Genomics Platform"/>
            <person name="Russ C."/>
            <person name="Tyler B."/>
            <person name="van West P."/>
            <person name="Dieguez-Uribeondo J."/>
            <person name="Young S.K."/>
            <person name="Zeng Q."/>
            <person name="Gargeya S."/>
            <person name="Fitzgerald M."/>
            <person name="Abouelleil A."/>
            <person name="Alvarado L."/>
            <person name="Chapman S.B."/>
            <person name="Gainer-Dewar J."/>
            <person name="Goldberg J."/>
            <person name="Griggs A."/>
            <person name="Gujja S."/>
            <person name="Hansen M."/>
            <person name="Howarth C."/>
            <person name="Imamovic A."/>
            <person name="Ireland A."/>
            <person name="Larimer J."/>
            <person name="McCowan C."/>
            <person name="Murphy C."/>
            <person name="Pearson M."/>
            <person name="Poon T.W."/>
            <person name="Priest M."/>
            <person name="Roberts A."/>
            <person name="Saif S."/>
            <person name="Shea T."/>
            <person name="Sykes S."/>
            <person name="Wortman J."/>
            <person name="Nusbaum C."/>
            <person name="Birren B."/>
        </authorList>
    </citation>
    <scope>NUCLEOTIDE SEQUENCE [LARGE SCALE GENOMIC DNA]</scope>
    <source>
        <strain evidence="3">APO3</strain>
    </source>
</reference>
<evidence type="ECO:0000313" key="3">
    <source>
        <dbReference type="EMBL" id="ETV87037.1"/>
    </source>
</evidence>
<dbReference type="SUPFAM" id="SSF49879">
    <property type="entry name" value="SMAD/FHA domain"/>
    <property type="match status" value="1"/>
</dbReference>
<protein>
    <recommendedName>
        <fullName evidence="2">FHA domain-containing protein</fullName>
    </recommendedName>
</protein>
<evidence type="ECO:0000256" key="1">
    <source>
        <dbReference type="SAM" id="MobiDB-lite"/>
    </source>
</evidence>
<dbReference type="GeneID" id="20804043"/>
<dbReference type="OrthoDB" id="687730at2759"/>
<feature type="domain" description="FHA" evidence="2">
    <location>
        <begin position="179"/>
        <end position="237"/>
    </location>
</feature>
<name>W4H554_APHAT</name>
<proteinExistence type="predicted"/>
<dbReference type="InterPro" id="IPR000253">
    <property type="entry name" value="FHA_dom"/>
</dbReference>
<feature type="region of interest" description="Disordered" evidence="1">
    <location>
        <begin position="1"/>
        <end position="55"/>
    </location>
</feature>
<dbReference type="Gene3D" id="2.60.200.20">
    <property type="match status" value="1"/>
</dbReference>
<dbReference type="VEuPathDB" id="FungiDB:H257_02047"/>
<dbReference type="InterPro" id="IPR008984">
    <property type="entry name" value="SMAD_FHA_dom_sf"/>
</dbReference>
<dbReference type="Pfam" id="PF00498">
    <property type="entry name" value="FHA"/>
    <property type="match status" value="1"/>
</dbReference>